<dbReference type="SUPFAM" id="SSF158472">
    <property type="entry name" value="HAMP domain-like"/>
    <property type="match status" value="1"/>
</dbReference>
<keyword evidence="10" id="KW-0812">Transmembrane</keyword>
<evidence type="ECO:0000256" key="3">
    <source>
        <dbReference type="ARBA" id="ARBA00012438"/>
    </source>
</evidence>
<keyword evidence="4" id="KW-1003">Cell membrane</keyword>
<dbReference type="PROSITE" id="PS50885">
    <property type="entry name" value="HAMP"/>
    <property type="match status" value="1"/>
</dbReference>
<keyword evidence="10" id="KW-1133">Transmembrane helix</keyword>
<dbReference type="SUPFAM" id="SSF47384">
    <property type="entry name" value="Homodimeric domain of signal transducing histidine kinase"/>
    <property type="match status" value="1"/>
</dbReference>
<evidence type="ECO:0000256" key="10">
    <source>
        <dbReference type="SAM" id="Phobius"/>
    </source>
</evidence>
<dbReference type="SUPFAM" id="SSF55874">
    <property type="entry name" value="ATPase domain of HSP90 chaperone/DNA topoisomerase II/histidine kinase"/>
    <property type="match status" value="1"/>
</dbReference>
<dbReference type="PANTHER" id="PTHR44936">
    <property type="entry name" value="SENSOR PROTEIN CREC"/>
    <property type="match status" value="1"/>
</dbReference>
<dbReference type="PROSITE" id="PS50109">
    <property type="entry name" value="HIS_KIN"/>
    <property type="match status" value="1"/>
</dbReference>
<dbReference type="Pfam" id="PF00672">
    <property type="entry name" value="HAMP"/>
    <property type="match status" value="1"/>
</dbReference>
<dbReference type="Gene3D" id="1.10.287.130">
    <property type="match status" value="1"/>
</dbReference>
<dbReference type="PRINTS" id="PR00344">
    <property type="entry name" value="BCTRLSENSOR"/>
</dbReference>
<feature type="domain" description="HAMP" evidence="12">
    <location>
        <begin position="168"/>
        <end position="220"/>
    </location>
</feature>
<dbReference type="SMART" id="SM00388">
    <property type="entry name" value="HisKA"/>
    <property type="match status" value="1"/>
</dbReference>
<dbReference type="InterPro" id="IPR004358">
    <property type="entry name" value="Sig_transdc_His_kin-like_C"/>
</dbReference>
<keyword evidence="8 13" id="KW-0418">Kinase</keyword>
<dbReference type="CDD" id="cd06225">
    <property type="entry name" value="HAMP"/>
    <property type="match status" value="1"/>
</dbReference>
<dbReference type="Gene3D" id="3.30.565.10">
    <property type="entry name" value="Histidine kinase-like ATPase, C-terminal domain"/>
    <property type="match status" value="1"/>
</dbReference>
<dbReference type="InterPro" id="IPR003661">
    <property type="entry name" value="HisK_dim/P_dom"/>
</dbReference>
<dbReference type="EC" id="2.7.13.3" evidence="3"/>
<evidence type="ECO:0000256" key="8">
    <source>
        <dbReference type="ARBA" id="ARBA00022777"/>
    </source>
</evidence>
<evidence type="ECO:0000259" key="11">
    <source>
        <dbReference type="PROSITE" id="PS50109"/>
    </source>
</evidence>
<proteinExistence type="predicted"/>
<evidence type="ECO:0000259" key="12">
    <source>
        <dbReference type="PROSITE" id="PS50885"/>
    </source>
</evidence>
<dbReference type="InterPro" id="IPR036890">
    <property type="entry name" value="HATPase_C_sf"/>
</dbReference>
<evidence type="ECO:0000313" key="13">
    <source>
        <dbReference type="EMBL" id="MEX0409506.1"/>
    </source>
</evidence>
<dbReference type="PANTHER" id="PTHR44936:SF10">
    <property type="entry name" value="SENSOR PROTEIN RSTB"/>
    <property type="match status" value="1"/>
</dbReference>
<dbReference type="EMBL" id="JBDPGJ010000009">
    <property type="protein sequence ID" value="MEX0409506.1"/>
    <property type="molecule type" value="Genomic_DNA"/>
</dbReference>
<keyword evidence="5" id="KW-0597">Phosphoprotein</keyword>
<accession>A0ABV3SST0</accession>
<feature type="domain" description="Histidine kinase" evidence="11">
    <location>
        <begin position="228"/>
        <end position="426"/>
    </location>
</feature>
<evidence type="ECO:0000256" key="1">
    <source>
        <dbReference type="ARBA" id="ARBA00000085"/>
    </source>
</evidence>
<evidence type="ECO:0000256" key="7">
    <source>
        <dbReference type="ARBA" id="ARBA00022741"/>
    </source>
</evidence>
<feature type="transmembrane region" description="Helical" evidence="10">
    <location>
        <begin position="12"/>
        <end position="37"/>
    </location>
</feature>
<keyword evidence="9" id="KW-0067">ATP-binding</keyword>
<protein>
    <recommendedName>
        <fullName evidence="3">histidine kinase</fullName>
        <ecNumber evidence="3">2.7.13.3</ecNumber>
    </recommendedName>
</protein>
<dbReference type="InterPro" id="IPR050980">
    <property type="entry name" value="2C_sensor_his_kinase"/>
</dbReference>
<keyword evidence="6" id="KW-0808">Transferase</keyword>
<evidence type="ECO:0000313" key="14">
    <source>
        <dbReference type="Proteomes" id="UP001556692"/>
    </source>
</evidence>
<comment type="subcellular location">
    <subcellularLocation>
        <location evidence="2">Cell membrane</location>
        <topology evidence="2">Multi-pass membrane protein</topology>
    </subcellularLocation>
</comment>
<sequence length="430" mass="46967">MKLVPFAWRNSLFIKIYLTLLASLAVVAIASAAFVWIGHDEDDRGWRGRRDQFIAAMLPPEASPAELNALLGRLGGALDADLAIYDRRGRLVAFAGHPFPDRIREWRGRMHDEDEDDDNDHGLTMRLADGRTVAARMERPLGPGGRNPLAYLVMIAGVIGLAAYPVVRHLTRRLETLRKGVDAWGEGALVTRVPASGSDEVAAVAQSFNRAADHIERMIMAHRALLANASHELRSPLARLRMAIDLYEQSPGAARKDEIVRNLGELDDLVEEILLASRLDHAERLDHVEPVDLLALASEEGARNGIEISGTPAIVNGDPRLLTRLIRNLMQNALRHGAPPVTAQVARAGGRISFSVRDHGDGIPDGEGRRVFEPFYRPSGRGETAGGWGLGLSLVRQIAGHHGGTVRHERPADGGARFVVEFPDRENTGS</sequence>
<dbReference type="SMART" id="SM00304">
    <property type="entry name" value="HAMP"/>
    <property type="match status" value="1"/>
</dbReference>
<dbReference type="CDD" id="cd00082">
    <property type="entry name" value="HisKA"/>
    <property type="match status" value="1"/>
</dbReference>
<dbReference type="GO" id="GO:0016301">
    <property type="term" value="F:kinase activity"/>
    <property type="evidence" value="ECO:0007669"/>
    <property type="project" value="UniProtKB-KW"/>
</dbReference>
<dbReference type="InterPro" id="IPR005467">
    <property type="entry name" value="His_kinase_dom"/>
</dbReference>
<keyword evidence="14" id="KW-1185">Reference proteome</keyword>
<dbReference type="Pfam" id="PF00512">
    <property type="entry name" value="HisKA"/>
    <property type="match status" value="1"/>
</dbReference>
<evidence type="ECO:0000256" key="2">
    <source>
        <dbReference type="ARBA" id="ARBA00004651"/>
    </source>
</evidence>
<dbReference type="InterPro" id="IPR036097">
    <property type="entry name" value="HisK_dim/P_sf"/>
</dbReference>
<organism evidence="13 14">
    <name type="scientific">Aquibium pacificus</name>
    <dbReference type="NCBI Taxonomy" id="3153579"/>
    <lineage>
        <taxon>Bacteria</taxon>
        <taxon>Pseudomonadati</taxon>
        <taxon>Pseudomonadota</taxon>
        <taxon>Alphaproteobacteria</taxon>
        <taxon>Hyphomicrobiales</taxon>
        <taxon>Phyllobacteriaceae</taxon>
        <taxon>Aquibium</taxon>
    </lineage>
</organism>
<dbReference type="CDD" id="cd00075">
    <property type="entry name" value="HATPase"/>
    <property type="match status" value="1"/>
</dbReference>
<dbReference type="Proteomes" id="UP001556692">
    <property type="component" value="Unassembled WGS sequence"/>
</dbReference>
<evidence type="ECO:0000256" key="6">
    <source>
        <dbReference type="ARBA" id="ARBA00022679"/>
    </source>
</evidence>
<dbReference type="Pfam" id="PF02518">
    <property type="entry name" value="HATPase_c"/>
    <property type="match status" value="1"/>
</dbReference>
<dbReference type="RefSeq" id="WP_367957361.1">
    <property type="nucleotide sequence ID" value="NZ_JBDPGJ010000009.1"/>
</dbReference>
<dbReference type="InterPro" id="IPR003594">
    <property type="entry name" value="HATPase_dom"/>
</dbReference>
<feature type="transmembrane region" description="Helical" evidence="10">
    <location>
        <begin position="149"/>
        <end position="167"/>
    </location>
</feature>
<evidence type="ECO:0000256" key="5">
    <source>
        <dbReference type="ARBA" id="ARBA00022553"/>
    </source>
</evidence>
<evidence type="ECO:0000256" key="9">
    <source>
        <dbReference type="ARBA" id="ARBA00022840"/>
    </source>
</evidence>
<evidence type="ECO:0000256" key="4">
    <source>
        <dbReference type="ARBA" id="ARBA00022475"/>
    </source>
</evidence>
<keyword evidence="10" id="KW-0472">Membrane</keyword>
<comment type="caution">
    <text evidence="13">The sequence shown here is derived from an EMBL/GenBank/DDBJ whole genome shotgun (WGS) entry which is preliminary data.</text>
</comment>
<reference evidence="13 14" key="1">
    <citation type="submission" date="2024-05" db="EMBL/GenBank/DDBJ databases">
        <authorList>
            <person name="Jiang F."/>
        </authorList>
    </citation>
    <scope>NUCLEOTIDE SEQUENCE [LARGE SCALE GENOMIC DNA]</scope>
    <source>
        <strain evidence="13 14">LZ166</strain>
    </source>
</reference>
<dbReference type="InterPro" id="IPR003660">
    <property type="entry name" value="HAMP_dom"/>
</dbReference>
<keyword evidence="7" id="KW-0547">Nucleotide-binding</keyword>
<comment type="catalytic activity">
    <reaction evidence="1">
        <text>ATP + protein L-histidine = ADP + protein N-phospho-L-histidine.</text>
        <dbReference type="EC" id="2.7.13.3"/>
    </reaction>
</comment>
<dbReference type="SMART" id="SM00387">
    <property type="entry name" value="HATPase_c"/>
    <property type="match status" value="1"/>
</dbReference>
<name>A0ABV3SST0_9HYPH</name>
<gene>
    <name evidence="13" type="ORF">ABGN05_28080</name>
</gene>